<dbReference type="EMBL" id="JACHJV010000004">
    <property type="protein sequence ID" value="MBB4929121.1"/>
    <property type="molecule type" value="Genomic_DNA"/>
</dbReference>
<reference evidence="1 2" key="1">
    <citation type="submission" date="2020-08" db="EMBL/GenBank/DDBJ databases">
        <title>Sequencing the genomes of 1000 actinobacteria strains.</title>
        <authorList>
            <person name="Klenk H.-P."/>
        </authorList>
    </citation>
    <scope>NUCLEOTIDE SEQUENCE [LARGE SCALE GENOMIC DNA]</scope>
    <source>
        <strain evidence="1 2">DSM 41654</strain>
    </source>
</reference>
<sequence>MPDQLQLHNGGQGAMSEAADQTLVTVRAKPSAIHQVLTKAGFQPARGADWVNGKAVHPCSGYVLVPGEHPGRLKLSYEHLEGTEATEAEFLNRMRDALTSELDLAVESIDAERARNVALEITGTRALTPADLVLLAAISEGRIVWAGRRWHDVEAAAGDPSPLNLTVVPELFLTGWAEHLHGKVAAITDAGQALLTELTVPSVVLEA</sequence>
<evidence type="ECO:0000313" key="2">
    <source>
        <dbReference type="Proteomes" id="UP000540506"/>
    </source>
</evidence>
<proteinExistence type="predicted"/>
<protein>
    <submittedName>
        <fullName evidence="1">Uncharacterized protein</fullName>
    </submittedName>
</protein>
<comment type="caution">
    <text evidence="1">The sequence shown here is derived from an EMBL/GenBank/DDBJ whole genome shotgun (WGS) entry which is preliminary data.</text>
</comment>
<gene>
    <name evidence="1" type="ORF">FHR34_008220</name>
</gene>
<evidence type="ECO:0000313" key="1">
    <source>
        <dbReference type="EMBL" id="MBB4929121.1"/>
    </source>
</evidence>
<name>A0A7W7RBV6_KITKI</name>
<dbReference type="RefSeq" id="WP_184947182.1">
    <property type="nucleotide sequence ID" value="NZ_JACHJV010000004.1"/>
</dbReference>
<dbReference type="Proteomes" id="UP000540506">
    <property type="component" value="Unassembled WGS sequence"/>
</dbReference>
<accession>A0A7W7RBV6</accession>
<dbReference type="AlphaFoldDB" id="A0A7W7RBV6"/>
<keyword evidence="2" id="KW-1185">Reference proteome</keyword>
<organism evidence="1 2">
    <name type="scientific">Kitasatospora kifunensis</name>
    <name type="common">Streptomyces kifunensis</name>
    <dbReference type="NCBI Taxonomy" id="58351"/>
    <lineage>
        <taxon>Bacteria</taxon>
        <taxon>Bacillati</taxon>
        <taxon>Actinomycetota</taxon>
        <taxon>Actinomycetes</taxon>
        <taxon>Kitasatosporales</taxon>
        <taxon>Streptomycetaceae</taxon>
        <taxon>Kitasatospora</taxon>
    </lineage>
</organism>